<sequence length="206" mass="23252">MTIAKHITTILIGLTFACCNNSVKSVDTNNLHSVGTIKQVSDIESSTNYLNNSVFIGQKINDFLSSVQQLYDVKKETIFLEGDGFDIYNVYENGQVLFAVEPDIDKPDIAWRMRIYSREIKTEKGIGVGSTLADIKANYQIENIGTEEGLNVQVEDITVGFLLDDSNGQWDIMENEKVFKEIPIREIIIWGTQSYLTLDKKVKQTN</sequence>
<evidence type="ECO:0000313" key="2">
    <source>
        <dbReference type="Proteomes" id="UP001597525"/>
    </source>
</evidence>
<proteinExistence type="predicted"/>
<keyword evidence="2" id="KW-1185">Reference proteome</keyword>
<name>A0ABW6BDW1_9SPHI</name>
<gene>
    <name evidence="1" type="ORF">ACFS7Y_10170</name>
</gene>
<evidence type="ECO:0000313" key="1">
    <source>
        <dbReference type="EMBL" id="MFD2967755.1"/>
    </source>
</evidence>
<comment type="caution">
    <text evidence="1">The sequence shown here is derived from an EMBL/GenBank/DDBJ whole genome shotgun (WGS) entry which is preliminary data.</text>
</comment>
<dbReference type="Proteomes" id="UP001597525">
    <property type="component" value="Unassembled WGS sequence"/>
</dbReference>
<organism evidence="1 2">
    <name type="scientific">Sphingobacterium bambusae</name>
    <dbReference type="NCBI Taxonomy" id="662858"/>
    <lineage>
        <taxon>Bacteria</taxon>
        <taxon>Pseudomonadati</taxon>
        <taxon>Bacteroidota</taxon>
        <taxon>Sphingobacteriia</taxon>
        <taxon>Sphingobacteriales</taxon>
        <taxon>Sphingobacteriaceae</taxon>
        <taxon>Sphingobacterium</taxon>
    </lineage>
</organism>
<protein>
    <submittedName>
        <fullName evidence="1">Uncharacterized protein</fullName>
    </submittedName>
</protein>
<dbReference type="EMBL" id="JBHUPB010000007">
    <property type="protein sequence ID" value="MFD2967755.1"/>
    <property type="molecule type" value="Genomic_DNA"/>
</dbReference>
<dbReference type="PROSITE" id="PS51257">
    <property type="entry name" value="PROKAR_LIPOPROTEIN"/>
    <property type="match status" value="1"/>
</dbReference>
<dbReference type="RefSeq" id="WP_320183031.1">
    <property type="nucleotide sequence ID" value="NZ_CP138332.1"/>
</dbReference>
<accession>A0ABW6BDW1</accession>
<reference evidence="2" key="1">
    <citation type="journal article" date="2019" name="Int. J. Syst. Evol. Microbiol.">
        <title>The Global Catalogue of Microorganisms (GCM) 10K type strain sequencing project: providing services to taxonomists for standard genome sequencing and annotation.</title>
        <authorList>
            <consortium name="The Broad Institute Genomics Platform"/>
            <consortium name="The Broad Institute Genome Sequencing Center for Infectious Disease"/>
            <person name="Wu L."/>
            <person name="Ma J."/>
        </authorList>
    </citation>
    <scope>NUCLEOTIDE SEQUENCE [LARGE SCALE GENOMIC DNA]</scope>
    <source>
        <strain evidence="2">KCTC 22814</strain>
    </source>
</reference>